<dbReference type="EMBL" id="JAUJYN010000001">
    <property type="protein sequence ID" value="KAK1281432.1"/>
    <property type="molecule type" value="Genomic_DNA"/>
</dbReference>
<dbReference type="GO" id="GO:0009941">
    <property type="term" value="C:chloroplast envelope"/>
    <property type="evidence" value="ECO:0007669"/>
    <property type="project" value="TreeGrafter"/>
</dbReference>
<organism evidence="1 2">
    <name type="scientific">Acorus gramineus</name>
    <name type="common">Dwarf sweet flag</name>
    <dbReference type="NCBI Taxonomy" id="55184"/>
    <lineage>
        <taxon>Eukaryota</taxon>
        <taxon>Viridiplantae</taxon>
        <taxon>Streptophyta</taxon>
        <taxon>Embryophyta</taxon>
        <taxon>Tracheophyta</taxon>
        <taxon>Spermatophyta</taxon>
        <taxon>Magnoliopsida</taxon>
        <taxon>Liliopsida</taxon>
        <taxon>Acoraceae</taxon>
        <taxon>Acorus</taxon>
    </lineage>
</organism>
<accession>A0AAV9BYG4</accession>
<dbReference type="GO" id="GO:0009570">
    <property type="term" value="C:chloroplast stroma"/>
    <property type="evidence" value="ECO:0007669"/>
    <property type="project" value="InterPro"/>
</dbReference>
<reference evidence="1" key="1">
    <citation type="journal article" date="2023" name="Nat. Commun.">
        <title>Diploid and tetraploid genomes of Acorus and the evolution of monocots.</title>
        <authorList>
            <person name="Ma L."/>
            <person name="Liu K.W."/>
            <person name="Li Z."/>
            <person name="Hsiao Y.Y."/>
            <person name="Qi Y."/>
            <person name="Fu T."/>
            <person name="Tang G.D."/>
            <person name="Zhang D."/>
            <person name="Sun W.H."/>
            <person name="Liu D.K."/>
            <person name="Li Y."/>
            <person name="Chen G.Z."/>
            <person name="Liu X.D."/>
            <person name="Liao X.Y."/>
            <person name="Jiang Y.T."/>
            <person name="Yu X."/>
            <person name="Hao Y."/>
            <person name="Huang J."/>
            <person name="Zhao X.W."/>
            <person name="Ke S."/>
            <person name="Chen Y.Y."/>
            <person name="Wu W.L."/>
            <person name="Hsu J.L."/>
            <person name="Lin Y.F."/>
            <person name="Huang M.D."/>
            <person name="Li C.Y."/>
            <person name="Huang L."/>
            <person name="Wang Z.W."/>
            <person name="Zhao X."/>
            <person name="Zhong W.Y."/>
            <person name="Peng D.H."/>
            <person name="Ahmad S."/>
            <person name="Lan S."/>
            <person name="Zhang J.S."/>
            <person name="Tsai W.C."/>
            <person name="Van de Peer Y."/>
            <person name="Liu Z.J."/>
        </authorList>
    </citation>
    <scope>NUCLEOTIDE SEQUENCE</scope>
    <source>
        <strain evidence="1">SCP</strain>
    </source>
</reference>
<evidence type="ECO:0000313" key="1">
    <source>
        <dbReference type="EMBL" id="KAK1281432.1"/>
    </source>
</evidence>
<comment type="caution">
    <text evidence="1">The sequence shown here is derived from an EMBL/GenBank/DDBJ whole genome shotgun (WGS) entry which is preliminary data.</text>
</comment>
<dbReference type="Proteomes" id="UP001179952">
    <property type="component" value="Unassembled WGS sequence"/>
</dbReference>
<gene>
    <name evidence="1" type="ORF">QJS04_geneDACA018195</name>
</gene>
<dbReference type="PANTHER" id="PTHR47317">
    <property type="entry name" value="PROTEIN LHCP TRANSLOCATION DEFECT"/>
    <property type="match status" value="1"/>
</dbReference>
<dbReference type="InterPro" id="IPR044242">
    <property type="entry name" value="LTD-like"/>
</dbReference>
<reference evidence="1" key="2">
    <citation type="submission" date="2023-06" db="EMBL/GenBank/DDBJ databases">
        <authorList>
            <person name="Ma L."/>
            <person name="Liu K.-W."/>
            <person name="Li Z."/>
            <person name="Hsiao Y.-Y."/>
            <person name="Qi Y."/>
            <person name="Fu T."/>
            <person name="Tang G."/>
            <person name="Zhang D."/>
            <person name="Sun W.-H."/>
            <person name="Liu D.-K."/>
            <person name="Li Y."/>
            <person name="Chen G.-Z."/>
            <person name="Liu X.-D."/>
            <person name="Liao X.-Y."/>
            <person name="Jiang Y.-T."/>
            <person name="Yu X."/>
            <person name="Hao Y."/>
            <person name="Huang J."/>
            <person name="Zhao X.-W."/>
            <person name="Ke S."/>
            <person name="Chen Y.-Y."/>
            <person name="Wu W.-L."/>
            <person name="Hsu J.-L."/>
            <person name="Lin Y.-F."/>
            <person name="Huang M.-D."/>
            <person name="Li C.-Y."/>
            <person name="Huang L."/>
            <person name="Wang Z.-W."/>
            <person name="Zhao X."/>
            <person name="Zhong W.-Y."/>
            <person name="Peng D.-H."/>
            <person name="Ahmad S."/>
            <person name="Lan S."/>
            <person name="Zhang J.-S."/>
            <person name="Tsai W.-C."/>
            <person name="Van De Peer Y."/>
            <person name="Liu Z.-J."/>
        </authorList>
    </citation>
    <scope>NUCLEOTIDE SEQUENCE</scope>
    <source>
        <strain evidence="1">SCP</strain>
        <tissue evidence="1">Leaves</tissue>
    </source>
</reference>
<dbReference type="GO" id="GO:0006886">
    <property type="term" value="P:intracellular protein transport"/>
    <property type="evidence" value="ECO:0007669"/>
    <property type="project" value="InterPro"/>
</dbReference>
<dbReference type="AlphaFoldDB" id="A0AAV9BYG4"/>
<keyword evidence="2" id="KW-1185">Reference proteome</keyword>
<proteinExistence type="predicted"/>
<dbReference type="PANTHER" id="PTHR47317:SF1">
    <property type="entry name" value="PROTEIN LHCP TRANSLOCATION DEFECT"/>
    <property type="match status" value="1"/>
</dbReference>
<name>A0AAV9BYG4_ACOGR</name>
<evidence type="ECO:0000313" key="2">
    <source>
        <dbReference type="Proteomes" id="UP001179952"/>
    </source>
</evidence>
<sequence length="115" mass="12661">MASIPCAIQLHFPSEIDNPTSFSSSLKRDSIACSSFAMGLSRMIGWFNRRFRPNKGPKSKCLFRFGNSRVDAEAAGINGGQNRDGDVEQVNFSLSLSLSLSLSFGFVMLCRDVKM</sequence>
<dbReference type="GO" id="GO:0090391">
    <property type="term" value="P:granum assembly"/>
    <property type="evidence" value="ECO:0007669"/>
    <property type="project" value="InterPro"/>
</dbReference>
<protein>
    <submittedName>
        <fullName evidence="1">Uncharacterized protein</fullName>
    </submittedName>
</protein>